<keyword evidence="4" id="KW-1185">Reference proteome</keyword>
<dbReference type="SUPFAM" id="SSF51679">
    <property type="entry name" value="Bacterial luciferase-like"/>
    <property type="match status" value="1"/>
</dbReference>
<dbReference type="NCBIfam" id="TIGR03619">
    <property type="entry name" value="F420_Rv2161c"/>
    <property type="match status" value="1"/>
</dbReference>
<feature type="domain" description="Luciferase-like" evidence="2">
    <location>
        <begin position="43"/>
        <end position="280"/>
    </location>
</feature>
<proteinExistence type="predicted"/>
<dbReference type="Pfam" id="PF00296">
    <property type="entry name" value="Bac_luciferase"/>
    <property type="match status" value="1"/>
</dbReference>
<dbReference type="PANTHER" id="PTHR30011">
    <property type="entry name" value="ALKANESULFONATE MONOOXYGENASE-RELATED"/>
    <property type="match status" value="1"/>
</dbReference>
<feature type="region of interest" description="Disordered" evidence="1">
    <location>
        <begin position="1"/>
        <end position="27"/>
    </location>
</feature>
<evidence type="ECO:0000313" key="4">
    <source>
        <dbReference type="Proteomes" id="UP000321039"/>
    </source>
</evidence>
<keyword evidence="3" id="KW-0560">Oxidoreductase</keyword>
<dbReference type="PANTHER" id="PTHR30011:SF32">
    <property type="entry name" value="CONSERVED PROTEIN"/>
    <property type="match status" value="1"/>
</dbReference>
<dbReference type="GO" id="GO:0016705">
    <property type="term" value="F:oxidoreductase activity, acting on paired donors, with incorporation or reduction of molecular oxygen"/>
    <property type="evidence" value="ECO:0007669"/>
    <property type="project" value="InterPro"/>
</dbReference>
<dbReference type="EMBL" id="VRZA01000001">
    <property type="protein sequence ID" value="TXS96128.1"/>
    <property type="molecule type" value="Genomic_DNA"/>
</dbReference>
<accession>A0A5C9A5P0</accession>
<evidence type="ECO:0000313" key="3">
    <source>
        <dbReference type="EMBL" id="TXS96128.1"/>
    </source>
</evidence>
<sequence>MAPLPSSVSGTVSSTHRPGSGTTEVAGNDKEKRMKYWQCLAMLDMKELPTLAKHAEDLGFEGITLGEHLITFSEQYEQYDYSKNSLIRWYPQTHWPEPWVQIAALSQVTSTLRFLTSVYVLPMHDPFNVAKLVSTAANISEGRVILGAGIGWQKSEFDLVDQDFHTRGKRCDEMLDVMSQLWTGEPVSYEGEFYRFPSLQMSPGLDQPLPVFIGGFAEPALRRAARHDGWIGGQHEMEEVEQLLPALYQFRQDEGRSHEHFDIALGLYDMSGRNIERCAELGATKLYRHAFCDENGMASVMSLDEKLRDMETFARQYLV</sequence>
<name>A0A5C9A5P0_9GAMM</name>
<evidence type="ECO:0000259" key="2">
    <source>
        <dbReference type="Pfam" id="PF00296"/>
    </source>
</evidence>
<dbReference type="InterPro" id="IPR011251">
    <property type="entry name" value="Luciferase-like_dom"/>
</dbReference>
<feature type="compositionally biased region" description="Polar residues" evidence="1">
    <location>
        <begin position="1"/>
        <end position="25"/>
    </location>
</feature>
<dbReference type="InterPro" id="IPR019921">
    <property type="entry name" value="Lucif-like_OxRdtase_Rv2161c"/>
</dbReference>
<dbReference type="EC" id="1.-.-.-" evidence="3"/>
<dbReference type="Gene3D" id="3.20.20.30">
    <property type="entry name" value="Luciferase-like domain"/>
    <property type="match status" value="1"/>
</dbReference>
<organism evidence="3 4">
    <name type="scientific">Parahaliea maris</name>
    <dbReference type="NCBI Taxonomy" id="2716870"/>
    <lineage>
        <taxon>Bacteria</taxon>
        <taxon>Pseudomonadati</taxon>
        <taxon>Pseudomonadota</taxon>
        <taxon>Gammaproteobacteria</taxon>
        <taxon>Cellvibrionales</taxon>
        <taxon>Halieaceae</taxon>
        <taxon>Parahaliea</taxon>
    </lineage>
</organism>
<dbReference type="InterPro" id="IPR051260">
    <property type="entry name" value="Diverse_substr_monoxygenases"/>
</dbReference>
<dbReference type="AlphaFoldDB" id="A0A5C9A5P0"/>
<protein>
    <submittedName>
        <fullName evidence="3">TIGR03619 family F420-dependent LLM class oxidoreductase</fullName>
        <ecNumber evidence="3">1.-.-.-</ecNumber>
    </submittedName>
</protein>
<gene>
    <name evidence="3" type="ORF">FV139_01090</name>
</gene>
<evidence type="ECO:0000256" key="1">
    <source>
        <dbReference type="SAM" id="MobiDB-lite"/>
    </source>
</evidence>
<reference evidence="3 4" key="1">
    <citation type="submission" date="2019-08" db="EMBL/GenBank/DDBJ databases">
        <title>Parahaliea maris sp. nov., isolated from the surface seawater.</title>
        <authorList>
            <person name="Liu Y."/>
        </authorList>
    </citation>
    <scope>NUCLEOTIDE SEQUENCE [LARGE SCALE GENOMIC DNA]</scope>
    <source>
        <strain evidence="3 4">HSLHS9</strain>
    </source>
</reference>
<dbReference type="InterPro" id="IPR036661">
    <property type="entry name" value="Luciferase-like_sf"/>
</dbReference>
<dbReference type="Proteomes" id="UP000321039">
    <property type="component" value="Unassembled WGS sequence"/>
</dbReference>
<comment type="caution">
    <text evidence="3">The sequence shown here is derived from an EMBL/GenBank/DDBJ whole genome shotgun (WGS) entry which is preliminary data.</text>
</comment>